<dbReference type="SUPFAM" id="SSF88946">
    <property type="entry name" value="Sigma2 domain of RNA polymerase sigma factors"/>
    <property type="match status" value="1"/>
</dbReference>
<gene>
    <name evidence="7" type="ORF">SAMN05444359_10975</name>
</gene>
<dbReference type="PANTHER" id="PTHR43133">
    <property type="entry name" value="RNA POLYMERASE ECF-TYPE SIGMA FACTO"/>
    <property type="match status" value="1"/>
</dbReference>
<dbReference type="PANTHER" id="PTHR43133:SF62">
    <property type="entry name" value="RNA POLYMERASE SIGMA FACTOR SIGZ"/>
    <property type="match status" value="1"/>
</dbReference>
<dbReference type="GO" id="GO:0006352">
    <property type="term" value="P:DNA-templated transcription initiation"/>
    <property type="evidence" value="ECO:0007669"/>
    <property type="project" value="InterPro"/>
</dbReference>
<feature type="domain" description="RNA polymerase sigma-70 region 2" evidence="6">
    <location>
        <begin position="24"/>
        <end position="93"/>
    </location>
</feature>
<keyword evidence="4" id="KW-0804">Transcription</keyword>
<dbReference type="Gene3D" id="1.10.10.10">
    <property type="entry name" value="Winged helix-like DNA-binding domain superfamily/Winged helix DNA-binding domain"/>
    <property type="match status" value="1"/>
</dbReference>
<sequence>MQEHPDSRFLVALRENDSATLEELYQTCSPGITQWVLNNNGTVADASDLFQEALISLHRSAHKADFRLTCPINALVFTICRNQWISQLRGKKKEAEVRKAEAERYLPEPATVSAYERWENDELEKQRLDKALSQLSETCQKLLRLLGRGISSSEAAERLGMPNANTVYRRKNACLTRWRELFDSQR</sequence>
<comment type="similarity">
    <text evidence="1">Belongs to the sigma-70 factor family. ECF subfamily.</text>
</comment>
<name>A0A1H9FSU0_9BACT</name>
<dbReference type="Proteomes" id="UP000199021">
    <property type="component" value="Unassembled WGS sequence"/>
</dbReference>
<accession>A0A1H9FSU0</accession>
<dbReference type="InParanoid" id="A0A1H9FSU0"/>
<dbReference type="STRING" id="478744.SAMN05444359_10975"/>
<reference evidence="8" key="1">
    <citation type="submission" date="2016-10" db="EMBL/GenBank/DDBJ databases">
        <authorList>
            <person name="Varghese N."/>
            <person name="Submissions S."/>
        </authorList>
    </citation>
    <scope>NUCLEOTIDE SEQUENCE [LARGE SCALE GENOMIC DNA]</scope>
    <source>
        <strain evidence="8">DSM 24740</strain>
    </source>
</reference>
<keyword evidence="2" id="KW-0805">Transcription regulation</keyword>
<dbReference type="InterPro" id="IPR014284">
    <property type="entry name" value="RNA_pol_sigma-70_dom"/>
</dbReference>
<dbReference type="AlphaFoldDB" id="A0A1H9FSU0"/>
<evidence type="ECO:0000256" key="1">
    <source>
        <dbReference type="ARBA" id="ARBA00010641"/>
    </source>
</evidence>
<evidence type="ECO:0000313" key="7">
    <source>
        <dbReference type="EMBL" id="SEQ40558.1"/>
    </source>
</evidence>
<evidence type="ECO:0000256" key="3">
    <source>
        <dbReference type="ARBA" id="ARBA00023082"/>
    </source>
</evidence>
<keyword evidence="8" id="KW-1185">Reference proteome</keyword>
<dbReference type="InterPro" id="IPR007627">
    <property type="entry name" value="RNA_pol_sigma70_r2"/>
</dbReference>
<evidence type="ECO:0000256" key="4">
    <source>
        <dbReference type="ARBA" id="ARBA00023163"/>
    </source>
</evidence>
<dbReference type="NCBIfam" id="TIGR02937">
    <property type="entry name" value="sigma70-ECF"/>
    <property type="match status" value="1"/>
</dbReference>
<evidence type="ECO:0000313" key="8">
    <source>
        <dbReference type="Proteomes" id="UP000199021"/>
    </source>
</evidence>
<dbReference type="InterPro" id="IPR039425">
    <property type="entry name" value="RNA_pol_sigma-70-like"/>
</dbReference>
<protein>
    <submittedName>
        <fullName evidence="7">RNA polymerase sigma factor, sigma-70 family</fullName>
    </submittedName>
</protein>
<dbReference type="SUPFAM" id="SSF88659">
    <property type="entry name" value="Sigma3 and sigma4 domains of RNA polymerase sigma factors"/>
    <property type="match status" value="1"/>
</dbReference>
<dbReference type="InterPro" id="IPR013325">
    <property type="entry name" value="RNA_pol_sigma_r2"/>
</dbReference>
<keyword evidence="5" id="KW-0175">Coiled coil</keyword>
<proteinExistence type="inferred from homology"/>
<dbReference type="Gene3D" id="1.10.1740.10">
    <property type="match status" value="1"/>
</dbReference>
<dbReference type="InterPro" id="IPR036388">
    <property type="entry name" value="WH-like_DNA-bd_sf"/>
</dbReference>
<keyword evidence="3" id="KW-0731">Sigma factor</keyword>
<dbReference type="Pfam" id="PF04542">
    <property type="entry name" value="Sigma70_r2"/>
    <property type="match status" value="1"/>
</dbReference>
<dbReference type="OrthoDB" id="1099849at2"/>
<feature type="coiled-coil region" evidence="5">
    <location>
        <begin position="85"/>
        <end position="145"/>
    </location>
</feature>
<dbReference type="GO" id="GO:0016987">
    <property type="term" value="F:sigma factor activity"/>
    <property type="evidence" value="ECO:0007669"/>
    <property type="project" value="UniProtKB-KW"/>
</dbReference>
<dbReference type="InterPro" id="IPR013324">
    <property type="entry name" value="RNA_pol_sigma_r3/r4-like"/>
</dbReference>
<evidence type="ECO:0000256" key="5">
    <source>
        <dbReference type="SAM" id="Coils"/>
    </source>
</evidence>
<dbReference type="RefSeq" id="WP_090167838.1">
    <property type="nucleotide sequence ID" value="NZ_FOFB01000009.1"/>
</dbReference>
<dbReference type="EMBL" id="FOFB01000009">
    <property type="protein sequence ID" value="SEQ40558.1"/>
    <property type="molecule type" value="Genomic_DNA"/>
</dbReference>
<evidence type="ECO:0000256" key="2">
    <source>
        <dbReference type="ARBA" id="ARBA00023015"/>
    </source>
</evidence>
<evidence type="ECO:0000259" key="6">
    <source>
        <dbReference type="Pfam" id="PF04542"/>
    </source>
</evidence>
<organism evidence="7 8">
    <name type="scientific">Neolewinella agarilytica</name>
    <dbReference type="NCBI Taxonomy" id="478744"/>
    <lineage>
        <taxon>Bacteria</taxon>
        <taxon>Pseudomonadati</taxon>
        <taxon>Bacteroidota</taxon>
        <taxon>Saprospiria</taxon>
        <taxon>Saprospirales</taxon>
        <taxon>Lewinellaceae</taxon>
        <taxon>Neolewinella</taxon>
    </lineage>
</organism>